<dbReference type="InterPro" id="IPR015943">
    <property type="entry name" value="WD40/YVTN_repeat-like_dom_sf"/>
</dbReference>
<evidence type="ECO:0000259" key="5">
    <source>
        <dbReference type="Pfam" id="PF04377"/>
    </source>
</evidence>
<evidence type="ECO:0008006" key="9">
    <source>
        <dbReference type="Google" id="ProtNLM"/>
    </source>
</evidence>
<dbReference type="GO" id="GO:0004252">
    <property type="term" value="F:serine-type endopeptidase activity"/>
    <property type="evidence" value="ECO:0007669"/>
    <property type="project" value="InterPro"/>
</dbReference>
<dbReference type="Gene3D" id="2.130.10.10">
    <property type="entry name" value="YVTN repeat-like/Quinoprotein amine dehydrogenase"/>
    <property type="match status" value="1"/>
</dbReference>
<dbReference type="GO" id="GO:0016020">
    <property type="term" value="C:membrane"/>
    <property type="evidence" value="ECO:0007669"/>
    <property type="project" value="InterPro"/>
</dbReference>
<dbReference type="OrthoDB" id="1667587at2759"/>
<dbReference type="Gene3D" id="2.10.109.10">
    <property type="entry name" value="Umud Fragment, subunit A"/>
    <property type="match status" value="1"/>
</dbReference>
<feature type="region of interest" description="Disordered" evidence="4">
    <location>
        <begin position="281"/>
        <end position="316"/>
    </location>
</feature>
<comment type="caution">
    <text evidence="7">The sequence shown here is derived from an EMBL/GenBank/DDBJ whole genome shotgun (WGS) entry which is preliminary data.</text>
</comment>
<dbReference type="SMART" id="SM00320">
    <property type="entry name" value="WD40"/>
    <property type="match status" value="2"/>
</dbReference>
<keyword evidence="1" id="KW-0853">WD repeat</keyword>
<dbReference type="SUPFAM" id="SSF50978">
    <property type="entry name" value="WD40 repeat-like"/>
    <property type="match status" value="1"/>
</dbReference>
<dbReference type="InterPro" id="IPR048720">
    <property type="entry name" value="PROPPIN"/>
</dbReference>
<evidence type="ECO:0000259" key="6">
    <source>
        <dbReference type="Pfam" id="PF10502"/>
    </source>
</evidence>
<evidence type="ECO:0000256" key="3">
    <source>
        <dbReference type="ARBA" id="ARBA00025740"/>
    </source>
</evidence>
<feature type="compositionally biased region" description="Polar residues" evidence="4">
    <location>
        <begin position="418"/>
        <end position="430"/>
    </location>
</feature>
<dbReference type="Pfam" id="PF21032">
    <property type="entry name" value="PROPPIN"/>
    <property type="match status" value="1"/>
</dbReference>
<proteinExistence type="inferred from homology"/>
<gene>
    <name evidence="7" type="ORF">EW146_g6922</name>
</gene>
<dbReference type="GO" id="GO:0006465">
    <property type="term" value="P:signal peptide processing"/>
    <property type="evidence" value="ECO:0007669"/>
    <property type="project" value="InterPro"/>
</dbReference>
<dbReference type="Pfam" id="PF04377">
    <property type="entry name" value="ATE_C"/>
    <property type="match status" value="1"/>
</dbReference>
<feature type="region of interest" description="Disordered" evidence="4">
    <location>
        <begin position="412"/>
        <end position="432"/>
    </location>
</feature>
<name>A0A4S4LM78_9AGAM</name>
<feature type="compositionally biased region" description="Pro residues" evidence="4">
    <location>
        <begin position="648"/>
        <end position="670"/>
    </location>
</feature>
<feature type="region of interest" description="Disordered" evidence="4">
    <location>
        <begin position="1422"/>
        <end position="1441"/>
    </location>
</feature>
<protein>
    <recommendedName>
        <fullName evidence="9">Arginyltransferase</fullName>
    </recommendedName>
</protein>
<keyword evidence="2" id="KW-0677">Repeat</keyword>
<feature type="domain" description="N-end rule aminoacyl transferase C-terminal" evidence="5">
    <location>
        <begin position="1066"/>
        <end position="1194"/>
    </location>
</feature>
<reference evidence="7 8" key="1">
    <citation type="submission" date="2019-02" db="EMBL/GenBank/DDBJ databases">
        <title>Genome sequencing of the rare red list fungi Bondarzewia mesenterica.</title>
        <authorList>
            <person name="Buettner E."/>
            <person name="Kellner H."/>
        </authorList>
    </citation>
    <scope>NUCLEOTIDE SEQUENCE [LARGE SCALE GENOMIC DNA]</scope>
    <source>
        <strain evidence="7 8">DSM 108281</strain>
    </source>
</reference>
<keyword evidence="8" id="KW-1185">Reference proteome</keyword>
<organism evidence="7 8">
    <name type="scientific">Bondarzewia mesenterica</name>
    <dbReference type="NCBI Taxonomy" id="1095465"/>
    <lineage>
        <taxon>Eukaryota</taxon>
        <taxon>Fungi</taxon>
        <taxon>Dikarya</taxon>
        <taxon>Basidiomycota</taxon>
        <taxon>Agaricomycotina</taxon>
        <taxon>Agaricomycetes</taxon>
        <taxon>Russulales</taxon>
        <taxon>Bondarzewiaceae</taxon>
        <taxon>Bondarzewia</taxon>
    </lineage>
</organism>
<dbReference type="GO" id="GO:0004057">
    <property type="term" value="F:arginyl-tRNA--protein transferase activity"/>
    <property type="evidence" value="ECO:0007669"/>
    <property type="project" value="InterPro"/>
</dbReference>
<evidence type="ECO:0000313" key="8">
    <source>
        <dbReference type="Proteomes" id="UP000310158"/>
    </source>
</evidence>
<feature type="compositionally biased region" description="Polar residues" evidence="4">
    <location>
        <begin position="353"/>
        <end position="364"/>
    </location>
</feature>
<dbReference type="InterPro" id="IPR000223">
    <property type="entry name" value="Pept_S26A_signal_pept_1"/>
</dbReference>
<feature type="compositionally biased region" description="Polar residues" evidence="4">
    <location>
        <begin position="288"/>
        <end position="298"/>
    </location>
</feature>
<accession>A0A4S4LM78</accession>
<dbReference type="CDD" id="cd06530">
    <property type="entry name" value="S26_SPase_I"/>
    <property type="match status" value="1"/>
</dbReference>
<evidence type="ECO:0000256" key="2">
    <source>
        <dbReference type="ARBA" id="ARBA00022737"/>
    </source>
</evidence>
<feature type="compositionally biased region" description="Polar residues" evidence="4">
    <location>
        <begin position="156"/>
        <end position="175"/>
    </location>
</feature>
<feature type="compositionally biased region" description="Basic and acidic residues" evidence="4">
    <location>
        <begin position="904"/>
        <end position="919"/>
    </location>
</feature>
<evidence type="ECO:0000256" key="4">
    <source>
        <dbReference type="SAM" id="MobiDB-lite"/>
    </source>
</evidence>
<dbReference type="EMBL" id="SGPL01000370">
    <property type="protein sequence ID" value="THH13272.1"/>
    <property type="molecule type" value="Genomic_DNA"/>
</dbReference>
<dbReference type="PRINTS" id="PR00727">
    <property type="entry name" value="LEADERPTASE"/>
</dbReference>
<dbReference type="Pfam" id="PF10502">
    <property type="entry name" value="Peptidase_S26"/>
    <property type="match status" value="1"/>
</dbReference>
<feature type="region of interest" description="Disordered" evidence="4">
    <location>
        <begin position="867"/>
        <end position="919"/>
    </location>
</feature>
<feature type="compositionally biased region" description="Polar residues" evidence="4">
    <location>
        <begin position="134"/>
        <end position="146"/>
    </location>
</feature>
<feature type="region of interest" description="Disordered" evidence="4">
    <location>
        <begin position="128"/>
        <end position="267"/>
    </location>
</feature>
<comment type="similarity">
    <text evidence="3">Belongs to the WD repeat PROPPIN family.</text>
</comment>
<dbReference type="PANTHER" id="PTHR11227">
    <property type="entry name" value="WD-REPEAT PROTEIN INTERACTING WITH PHOSPHOINOSIDES WIPI -RELATED"/>
    <property type="match status" value="1"/>
</dbReference>
<evidence type="ECO:0000256" key="1">
    <source>
        <dbReference type="ARBA" id="ARBA00022574"/>
    </source>
</evidence>
<dbReference type="SUPFAM" id="SSF51306">
    <property type="entry name" value="LexA/Signal peptidase"/>
    <property type="match status" value="1"/>
</dbReference>
<dbReference type="InterPro" id="IPR019533">
    <property type="entry name" value="Peptidase_S26"/>
</dbReference>
<sequence length="1441" mass="158235">MCYVVGSIEYATGVCPMCKVYKPSGSRCPHKQEVCHNRALHPRHDVLYIKNAEVQTFNGCGFCKWAKTNPPQKLAGYGNVGWPGCCRPPSPGESRLIPPADWRAVTIVHHIPLPADVKALLDSISTLPPRKGSPTATAGKGSSSSIAIPPLDRRNSTNSTAPRATTMPVRTQPLSIPSKGRSGGSPKESATALTSTTPRAGMKENTPTANTFPLDTGHAHRRQTSVEQPDKRGDSPNTPSPLRRSIDLEGTISRRSSDRRPSISGSKVSLTATKALAEFPSLRRRASTNDTASLSGPPSVTGGRHADRQTTISASRPGIKCSSLDIDFAALDVSGSPASSNGSGSGNGETRSHSGSEGTVTSDGGFTDYLSDESEAEIQRQAEMKAALLAQNHMEEQEFRAARQQLAHVDLRPPKSWNPVSATTTPRSQGATQQAYTTISAAAYTAQARGQVDAVGYGRSSLCGSRDHQSLQMNLARHSITATNPVNLFDVRFDADCHIFTTSTPAGFAVYRASPLQLLRKREITGGTLAAAVPFHTSSLLFLLGGGRSPRYPPNKVIFWDEALGQEVAELEFREKVRGLTCRRGWLAVALRRRVVAFEIGEVVTRYGEWDTCDNPRGLLSIATGAYATLLAIPGRQTGHVQLIHLPPCRPPEPIGPPPSSPPHSAPPPTKHPHSIIVAHNTALTTLSVPPSGRLLATTSLRGTLVRIWDTATGKQVRELRRGSDQAEIYGVAFRPDESELCVWSDKGTIHVFALAIRTGPSNRQSSLSSLTSYLPLPKYFESEWSYAQFRIPTQSAHISLSQQTTQHRSGADLAEEEKCTVGWIEHPVDVTDASPGSIPVVEHQLVALTYAGGWYRLSLPFSSASTTSSVPSQSIPASRSPPSVKSIHMPRARSGSGSSFTTRTDKGKGRESDREKKESRDCVLQEFRRFGSWDGWGIPEDDRPRMEAVWDLLLQARPETVLLPSIYHQVCSLDALEFKPSKSNRKLVNRWNRFVLSGDGKDGGTAPDTPAYSGKGKKHGSNVSSKASPFELISFIHASEQQFVGDVEPAHKFEITLEPSSFTEEKFALYQSYEMNIHHKPDRMSTIPYPSPPPHHLPKQYGAYHQLYRLDGELIAMSVIDILPGCVSSVYFLWEKKFEKFSLGKLSAMREASLAKEIHDAGAPGMGYLYMGFYIHSCQKMRYKGEYSPSYLADPEDYSWHPIEACRPLLEKYRYAAFTHPEHSIAGSVESTPELREQVVPATPPDGVLGQIRVLQSVHNGQAVIAPIHRTSHWRKRETRHDILQPTLNPDTSQWRDLVVFDRLSIGVYHQFERGDVVALKSPHELGKLLVKRIIALPGDTVKTLPPYPDKEVILPEGHIWVEGDESFHTEDSNHFGPVPMALIDSKLTFVIWPWKRIGPLHQAAAAGPIKGTKGRAWRAEQAELDRERRRRERVTIGHA</sequence>
<dbReference type="InterPro" id="IPR036286">
    <property type="entry name" value="LexA/Signal_pep-like_sf"/>
</dbReference>
<dbReference type="GO" id="GO:0005737">
    <property type="term" value="C:cytoplasm"/>
    <property type="evidence" value="ECO:0007669"/>
    <property type="project" value="UniProtKB-ARBA"/>
</dbReference>
<dbReference type="InterPro" id="IPR007472">
    <property type="entry name" value="N-end_Aminoacyl_Trfase_C"/>
</dbReference>
<evidence type="ECO:0000313" key="7">
    <source>
        <dbReference type="EMBL" id="THH13272.1"/>
    </source>
</evidence>
<dbReference type="InterPro" id="IPR001680">
    <property type="entry name" value="WD40_rpt"/>
</dbReference>
<feature type="region of interest" description="Disordered" evidence="4">
    <location>
        <begin position="648"/>
        <end position="674"/>
    </location>
</feature>
<feature type="region of interest" description="Disordered" evidence="4">
    <location>
        <begin position="999"/>
        <end position="1024"/>
    </location>
</feature>
<feature type="domain" description="Peptidase S26" evidence="6">
    <location>
        <begin position="1296"/>
        <end position="1344"/>
    </location>
</feature>
<dbReference type="InterPro" id="IPR036322">
    <property type="entry name" value="WD40_repeat_dom_sf"/>
</dbReference>
<dbReference type="Proteomes" id="UP000310158">
    <property type="component" value="Unassembled WGS sequence"/>
</dbReference>
<feature type="region of interest" description="Disordered" evidence="4">
    <location>
        <begin position="335"/>
        <end position="368"/>
    </location>
</feature>